<dbReference type="AlphaFoldDB" id="A0A1I9YQJ4"/>
<protein>
    <submittedName>
        <fullName evidence="1">Uncharacterized protein</fullName>
    </submittedName>
</protein>
<reference evidence="1" key="1">
    <citation type="submission" date="2016-09" db="EMBL/GenBank/DDBJ databases">
        <title>The Complete Genome of Burkholderia sprentiae wsm5005.</title>
        <authorList>
            <person name="De Meyer S."/>
            <person name="Wang P."/>
            <person name="Terpolilli J."/>
        </authorList>
    </citation>
    <scope>NUCLEOTIDE SEQUENCE [LARGE SCALE GENOMIC DNA]</scope>
    <source>
        <strain evidence="1">WSM5005</strain>
    </source>
</reference>
<name>A0A1I9YQJ4_9BURK</name>
<gene>
    <name evidence="1" type="ORF">BJG93_24195</name>
</gene>
<evidence type="ECO:0000313" key="1">
    <source>
        <dbReference type="EMBL" id="APA88459.1"/>
    </source>
</evidence>
<accession>A0A1I9YQJ4</accession>
<dbReference type="EMBL" id="CP017562">
    <property type="protein sequence ID" value="APA88459.1"/>
    <property type="molecule type" value="Genomic_DNA"/>
</dbReference>
<sequence length="79" mass="8799">MNPAAGERCRSAWRVYYEFVDKPLESGQLILSTKMRAQSSHSWLELNEVVRAIGQRTSAPLNAADENAKIANGDFFKVG</sequence>
<organism evidence="1">
    <name type="scientific">Paraburkholderia sprentiae WSM5005</name>
    <dbReference type="NCBI Taxonomy" id="754502"/>
    <lineage>
        <taxon>Bacteria</taxon>
        <taxon>Pseudomonadati</taxon>
        <taxon>Pseudomonadota</taxon>
        <taxon>Betaproteobacteria</taxon>
        <taxon>Burkholderiales</taxon>
        <taxon>Burkholderiaceae</taxon>
        <taxon>Paraburkholderia</taxon>
    </lineage>
</organism>
<proteinExistence type="predicted"/>